<accession>A0ABN0WT17</accession>
<dbReference type="InterPro" id="IPR025110">
    <property type="entry name" value="AMP-bd_C"/>
</dbReference>
<reference evidence="5 6" key="1">
    <citation type="journal article" date="2019" name="Int. J. Syst. Evol. Microbiol.">
        <title>The Global Catalogue of Microorganisms (GCM) 10K type strain sequencing project: providing services to taxonomists for standard genome sequencing and annotation.</title>
        <authorList>
            <consortium name="The Broad Institute Genomics Platform"/>
            <consortium name="The Broad Institute Genome Sequencing Center for Infectious Disease"/>
            <person name="Wu L."/>
            <person name="Ma J."/>
        </authorList>
    </citation>
    <scope>NUCLEOTIDE SEQUENCE [LARGE SCALE GENOMIC DNA]</scope>
    <source>
        <strain evidence="5 6">JCM 4565</strain>
    </source>
</reference>
<dbReference type="InterPro" id="IPR000873">
    <property type="entry name" value="AMP-dep_synth/lig_dom"/>
</dbReference>
<dbReference type="Pfam" id="PF13193">
    <property type="entry name" value="AMP-binding_C"/>
    <property type="match status" value="1"/>
</dbReference>
<comment type="similarity">
    <text evidence="1">Belongs to the ATP-dependent AMP-binding enzyme family.</text>
</comment>
<dbReference type="PANTHER" id="PTHR24096">
    <property type="entry name" value="LONG-CHAIN-FATTY-ACID--COA LIGASE"/>
    <property type="match status" value="1"/>
</dbReference>
<keyword evidence="6" id="KW-1185">Reference proteome</keyword>
<dbReference type="Gene3D" id="3.40.50.12780">
    <property type="entry name" value="N-terminal domain of ligase-like"/>
    <property type="match status" value="1"/>
</dbReference>
<feature type="domain" description="AMP-dependent synthetase/ligase" evidence="3">
    <location>
        <begin position="21"/>
        <end position="372"/>
    </location>
</feature>
<dbReference type="PROSITE" id="PS00455">
    <property type="entry name" value="AMP_BINDING"/>
    <property type="match status" value="1"/>
</dbReference>
<keyword evidence="2" id="KW-0436">Ligase</keyword>
<proteinExistence type="inferred from homology"/>
<dbReference type="InterPro" id="IPR045851">
    <property type="entry name" value="AMP-bd_C_sf"/>
</dbReference>
<dbReference type="RefSeq" id="WP_344117666.1">
    <property type="nucleotide sequence ID" value="NZ_BAAABW010000013.1"/>
</dbReference>
<evidence type="ECO:0000259" key="4">
    <source>
        <dbReference type="Pfam" id="PF13193"/>
    </source>
</evidence>
<gene>
    <name evidence="5" type="ORF">GCM10010319_22960</name>
</gene>
<dbReference type="SUPFAM" id="SSF56801">
    <property type="entry name" value="Acetyl-CoA synthetase-like"/>
    <property type="match status" value="1"/>
</dbReference>
<name>A0ABN0WT17_9ACTN</name>
<sequence>MSVAALPFRSFVDDILDSLGATPAREALVHQGRRIDAGEFRDLVHQLAHALRAQGLQRGQTVTLLSGNLPETLAARYAANLLGCQVTHLYNKLSTDTQAAIVRDVETQALIVDPAYATRAAEVTALAPVPHVLTLGVSKLGTDLLELAAAMSAEPISSLARPGDICSIRHTGGTTGHPKGICTSFERAGRMRPKPSEENADRPRQLVSTTLAHAAGLIADHMLAEGGTVVLQDDFDPDQALAAIEHERITHLYLLPPLLYRLMDHPDADRTDTSSLRQVIYGGCQASPARITDAIHRFGPVLLQGYGQTESGSISVLGPEDHDLAHPGRLRSAGKVLKGVEMAIRDAHGNDLPHGERGEICVRSAMIMQGYWKQPELTAEVLRDGWLHTGDIGFLDTEGYPTIVDRIKDMIVVVGGHVYTTELEDLLNSHPQVLHSAVFGVRDNDHTEQVHAALVRAPGAGVDAAELRAMVREQRGAMYEPTHITFVDQLPLKDAGKPDKKLLRSRAAQAK</sequence>
<feature type="domain" description="AMP-binding enzyme C-terminal" evidence="4">
    <location>
        <begin position="422"/>
        <end position="497"/>
    </location>
</feature>
<evidence type="ECO:0000256" key="1">
    <source>
        <dbReference type="ARBA" id="ARBA00006432"/>
    </source>
</evidence>
<evidence type="ECO:0000313" key="6">
    <source>
        <dbReference type="Proteomes" id="UP001500063"/>
    </source>
</evidence>
<evidence type="ECO:0000256" key="2">
    <source>
        <dbReference type="ARBA" id="ARBA00022598"/>
    </source>
</evidence>
<dbReference type="EMBL" id="BAAABW010000013">
    <property type="protein sequence ID" value="GAA0345989.1"/>
    <property type="molecule type" value="Genomic_DNA"/>
</dbReference>
<organism evidence="5 6">
    <name type="scientific">Streptomyces blastmyceticus</name>
    <dbReference type="NCBI Taxonomy" id="68180"/>
    <lineage>
        <taxon>Bacteria</taxon>
        <taxon>Bacillati</taxon>
        <taxon>Actinomycetota</taxon>
        <taxon>Actinomycetes</taxon>
        <taxon>Kitasatosporales</taxon>
        <taxon>Streptomycetaceae</taxon>
        <taxon>Streptomyces</taxon>
    </lineage>
</organism>
<dbReference type="Proteomes" id="UP001500063">
    <property type="component" value="Unassembled WGS sequence"/>
</dbReference>
<evidence type="ECO:0000313" key="5">
    <source>
        <dbReference type="EMBL" id="GAA0345989.1"/>
    </source>
</evidence>
<dbReference type="Gene3D" id="3.30.300.30">
    <property type="match status" value="1"/>
</dbReference>
<protein>
    <submittedName>
        <fullName evidence="5">AMP-binding protein</fullName>
    </submittedName>
</protein>
<comment type="caution">
    <text evidence="5">The sequence shown here is derived from an EMBL/GenBank/DDBJ whole genome shotgun (WGS) entry which is preliminary data.</text>
</comment>
<evidence type="ECO:0000259" key="3">
    <source>
        <dbReference type="Pfam" id="PF00501"/>
    </source>
</evidence>
<dbReference type="InterPro" id="IPR042099">
    <property type="entry name" value="ANL_N_sf"/>
</dbReference>
<dbReference type="PANTHER" id="PTHR24096:SF149">
    <property type="entry name" value="AMP-BINDING DOMAIN-CONTAINING PROTEIN-RELATED"/>
    <property type="match status" value="1"/>
</dbReference>
<dbReference type="Pfam" id="PF00501">
    <property type="entry name" value="AMP-binding"/>
    <property type="match status" value="1"/>
</dbReference>
<dbReference type="InterPro" id="IPR020845">
    <property type="entry name" value="AMP-binding_CS"/>
</dbReference>